<keyword evidence="2" id="KW-1185">Reference proteome</keyword>
<accession>A0A1I3TPW6</accession>
<organism evidence="1 2">
    <name type="scientific">Desulfomicrobium apsheronum</name>
    <dbReference type="NCBI Taxonomy" id="52560"/>
    <lineage>
        <taxon>Bacteria</taxon>
        <taxon>Pseudomonadati</taxon>
        <taxon>Thermodesulfobacteriota</taxon>
        <taxon>Desulfovibrionia</taxon>
        <taxon>Desulfovibrionales</taxon>
        <taxon>Desulfomicrobiaceae</taxon>
        <taxon>Desulfomicrobium</taxon>
    </lineage>
</organism>
<gene>
    <name evidence="1" type="ORF">SAMN04488082_1067</name>
</gene>
<protein>
    <submittedName>
        <fullName evidence="1">Uncharacterized protein</fullName>
    </submittedName>
</protein>
<evidence type="ECO:0000313" key="1">
    <source>
        <dbReference type="EMBL" id="SFJ71671.1"/>
    </source>
</evidence>
<name>A0A1I3TPW6_9BACT</name>
<dbReference type="RefSeq" id="WP_092373784.1">
    <property type="nucleotide sequence ID" value="NZ_FORX01000006.1"/>
</dbReference>
<dbReference type="AlphaFoldDB" id="A0A1I3TPW6"/>
<dbReference type="OrthoDB" id="5458469at2"/>
<evidence type="ECO:0000313" key="2">
    <source>
        <dbReference type="Proteomes" id="UP000198635"/>
    </source>
</evidence>
<sequence>MTEIETLRESLPPIFARSEVGRLTGGIIQPGTLRNRDSRGDGIAGRFMIGRKVCYSRESFLTWLAARIKPTQLKK</sequence>
<dbReference type="EMBL" id="FORX01000006">
    <property type="protein sequence ID" value="SFJ71671.1"/>
    <property type="molecule type" value="Genomic_DNA"/>
</dbReference>
<reference evidence="2" key="1">
    <citation type="submission" date="2016-10" db="EMBL/GenBank/DDBJ databases">
        <authorList>
            <person name="Varghese N."/>
            <person name="Submissions S."/>
        </authorList>
    </citation>
    <scope>NUCLEOTIDE SEQUENCE [LARGE SCALE GENOMIC DNA]</scope>
    <source>
        <strain evidence="2">DSM 5918</strain>
    </source>
</reference>
<dbReference type="Proteomes" id="UP000198635">
    <property type="component" value="Unassembled WGS sequence"/>
</dbReference>
<proteinExistence type="predicted"/>